<dbReference type="GO" id="GO:0098046">
    <property type="term" value="C:type V protein secretion system complex"/>
    <property type="evidence" value="ECO:0007669"/>
    <property type="project" value="TreeGrafter"/>
</dbReference>
<keyword evidence="10" id="KW-0732">Signal</keyword>
<feature type="chain" id="PRO_5026734303" evidence="10">
    <location>
        <begin position="23"/>
        <end position="550"/>
    </location>
</feature>
<evidence type="ECO:0000256" key="9">
    <source>
        <dbReference type="SAM" id="MobiDB-lite"/>
    </source>
</evidence>
<feature type="region of interest" description="Disordered" evidence="9">
    <location>
        <begin position="38"/>
        <end position="59"/>
    </location>
</feature>
<comment type="caution">
    <text evidence="12">The sequence shown here is derived from an EMBL/GenBank/DDBJ whole genome shotgun (WGS) entry which is preliminary data.</text>
</comment>
<evidence type="ECO:0000256" key="8">
    <source>
        <dbReference type="ARBA" id="ARBA00023237"/>
    </source>
</evidence>
<feature type="compositionally biased region" description="Pro residues" evidence="9">
    <location>
        <begin position="45"/>
        <end position="59"/>
    </location>
</feature>
<dbReference type="RefSeq" id="WP_155468303.1">
    <property type="nucleotide sequence ID" value="NZ_WNKY01000076.1"/>
</dbReference>
<keyword evidence="6" id="KW-0653">Protein transport</keyword>
<dbReference type="InterPro" id="IPR013686">
    <property type="entry name" value="Polypept-transport_assoc_ShlB"/>
</dbReference>
<dbReference type="InterPro" id="IPR005565">
    <property type="entry name" value="Hemolysn_activator_HlyB_C"/>
</dbReference>
<dbReference type="AlphaFoldDB" id="A0A6L6PSP8"/>
<dbReference type="PANTHER" id="PTHR34597:SF1">
    <property type="entry name" value="HEME_HEMOPEXIN TRANSPORTER PROTEIN HUXB"/>
    <property type="match status" value="1"/>
</dbReference>
<organism evidence="12 13">
    <name type="scientific">Duganella radicis</name>
    <dbReference type="NCBI Taxonomy" id="551988"/>
    <lineage>
        <taxon>Bacteria</taxon>
        <taxon>Pseudomonadati</taxon>
        <taxon>Pseudomonadota</taxon>
        <taxon>Betaproteobacteria</taxon>
        <taxon>Burkholderiales</taxon>
        <taxon>Oxalobacteraceae</taxon>
        <taxon>Telluria group</taxon>
        <taxon>Duganella</taxon>
    </lineage>
</organism>
<feature type="domain" description="POTRA" evidence="11">
    <location>
        <begin position="67"/>
        <end position="142"/>
    </location>
</feature>
<evidence type="ECO:0000256" key="7">
    <source>
        <dbReference type="ARBA" id="ARBA00023136"/>
    </source>
</evidence>
<evidence type="ECO:0000256" key="1">
    <source>
        <dbReference type="ARBA" id="ARBA00004442"/>
    </source>
</evidence>
<keyword evidence="13" id="KW-1185">Reference proteome</keyword>
<evidence type="ECO:0000256" key="4">
    <source>
        <dbReference type="ARBA" id="ARBA00022452"/>
    </source>
</evidence>
<dbReference type="Proteomes" id="UP000475582">
    <property type="component" value="Unassembled WGS sequence"/>
</dbReference>
<proteinExistence type="inferred from homology"/>
<evidence type="ECO:0000256" key="6">
    <source>
        <dbReference type="ARBA" id="ARBA00022927"/>
    </source>
</evidence>
<protein>
    <submittedName>
        <fullName evidence="12">ShlB/FhaC/HecB family hemolysin secretion/activation protein</fullName>
    </submittedName>
</protein>
<comment type="similarity">
    <text evidence="2">Belongs to the TPS (TC 1.B.20) family.</text>
</comment>
<evidence type="ECO:0000256" key="5">
    <source>
        <dbReference type="ARBA" id="ARBA00022692"/>
    </source>
</evidence>
<evidence type="ECO:0000256" key="2">
    <source>
        <dbReference type="ARBA" id="ARBA00009055"/>
    </source>
</evidence>
<dbReference type="InterPro" id="IPR051544">
    <property type="entry name" value="TPS_OM_transporter"/>
</dbReference>
<dbReference type="GO" id="GO:0009279">
    <property type="term" value="C:cell outer membrane"/>
    <property type="evidence" value="ECO:0007669"/>
    <property type="project" value="UniProtKB-SubCell"/>
</dbReference>
<evidence type="ECO:0000313" key="13">
    <source>
        <dbReference type="Proteomes" id="UP000475582"/>
    </source>
</evidence>
<accession>A0A6L6PSP8</accession>
<keyword evidence="4" id="KW-1134">Transmembrane beta strand</keyword>
<dbReference type="EMBL" id="WNKY01000076">
    <property type="protein sequence ID" value="MTV41864.1"/>
    <property type="molecule type" value="Genomic_DNA"/>
</dbReference>
<keyword evidence="7" id="KW-0472">Membrane</keyword>
<dbReference type="Pfam" id="PF03865">
    <property type="entry name" value="ShlB"/>
    <property type="match status" value="1"/>
</dbReference>
<evidence type="ECO:0000256" key="10">
    <source>
        <dbReference type="SAM" id="SignalP"/>
    </source>
</evidence>
<evidence type="ECO:0000259" key="11">
    <source>
        <dbReference type="PROSITE" id="PS51779"/>
    </source>
</evidence>
<evidence type="ECO:0000313" key="12">
    <source>
        <dbReference type="EMBL" id="MTV41864.1"/>
    </source>
</evidence>
<feature type="signal peptide" evidence="10">
    <location>
        <begin position="1"/>
        <end position="22"/>
    </location>
</feature>
<dbReference type="GO" id="GO:0046819">
    <property type="term" value="P:protein secretion by the type V secretion system"/>
    <property type="evidence" value="ECO:0007669"/>
    <property type="project" value="TreeGrafter"/>
</dbReference>
<keyword evidence="8" id="KW-0998">Cell outer membrane</keyword>
<dbReference type="GO" id="GO:0008320">
    <property type="term" value="F:protein transmembrane transporter activity"/>
    <property type="evidence" value="ECO:0007669"/>
    <property type="project" value="TreeGrafter"/>
</dbReference>
<gene>
    <name evidence="12" type="ORF">GM676_30395</name>
</gene>
<name>A0A6L6PSP8_9BURK</name>
<dbReference type="OrthoDB" id="572300at2"/>
<sequence>MKPALTFLTTASLLGIGSPVLAQQRPDAGQLLQENGPRALREPAPSAPLPLTTPTPPPQVAPGGVTVTLKQITITGNTLIAQDELLRALGPVQGKTYDFAGLSALADRISNYYRAAGYPFARAYLPQQDLQQGGLRIEILEGRYGQITAHGDAELSAPGQRFLSPLKPGSVIESHALERVTLILDDQPGIKSIPVVRPGRDVGTGDLAVEVRRDHRYAGEIGIDNDGNRYTGRNRVHVNLDVDSPLTLGDQLVVQGMYTDEQMWFGALSYALPLNAYGLRGKVGYTHSYYALADSFAALDATGTADVGSAGLSYPLVRSQRYNLTLSGTLEHKRLHDRQGATDSRSDKSSNSLPLALNFDLRDNLLRGGVTYGALSWTPGRLQLDAGLAPADALTARTAGQFSKWNLDLARIQSLTAGVDLYGRVSAQWASKNLDSSQKFGLGGRNGVRAYPGGEGYGDSGALAQVELRYAAGAFMPYLFFDAGRVTVNREPWTTDANRRSLAGAGAGLRYANRAISASLLLAWRTHGGAPRSEPHERQPMLWANAAYQF</sequence>
<evidence type="ECO:0000256" key="3">
    <source>
        <dbReference type="ARBA" id="ARBA00022448"/>
    </source>
</evidence>
<keyword evidence="3" id="KW-0813">Transport</keyword>
<dbReference type="PROSITE" id="PS51779">
    <property type="entry name" value="POTRA"/>
    <property type="match status" value="1"/>
</dbReference>
<dbReference type="Gene3D" id="2.40.160.50">
    <property type="entry name" value="membrane protein fhac: a member of the omp85/tpsb transporter family"/>
    <property type="match status" value="1"/>
</dbReference>
<dbReference type="PANTHER" id="PTHR34597">
    <property type="entry name" value="SLR1661 PROTEIN"/>
    <property type="match status" value="1"/>
</dbReference>
<dbReference type="Gene3D" id="3.10.20.310">
    <property type="entry name" value="membrane protein fhac"/>
    <property type="match status" value="1"/>
</dbReference>
<keyword evidence="5" id="KW-0812">Transmembrane</keyword>
<dbReference type="InterPro" id="IPR034746">
    <property type="entry name" value="POTRA"/>
</dbReference>
<comment type="subcellular location">
    <subcellularLocation>
        <location evidence="1">Cell outer membrane</location>
    </subcellularLocation>
</comment>
<reference evidence="12 13" key="1">
    <citation type="submission" date="2019-11" db="EMBL/GenBank/DDBJ databases">
        <title>Type strains purchased from KCTC, JCM and DSMZ.</title>
        <authorList>
            <person name="Lu H."/>
        </authorList>
    </citation>
    <scope>NUCLEOTIDE SEQUENCE [LARGE SCALE GENOMIC DNA]</scope>
    <source>
        <strain evidence="12 13">KCTC 22382</strain>
    </source>
</reference>
<dbReference type="Pfam" id="PF08479">
    <property type="entry name" value="POTRA_2"/>
    <property type="match status" value="1"/>
</dbReference>